<dbReference type="Proteomes" id="UP000243750">
    <property type="component" value="Unassembled WGS sequence"/>
</dbReference>
<protein>
    <submittedName>
        <fullName evidence="1">Uncharacterized protein</fullName>
    </submittedName>
</protein>
<dbReference type="EMBL" id="CP033116">
    <property type="protein sequence ID" value="QFY56440.1"/>
    <property type="molecule type" value="Genomic_DNA"/>
</dbReference>
<organism evidence="1 3">
    <name type="scientific">Halopseudomonas pelagia</name>
    <dbReference type="NCBI Taxonomy" id="553151"/>
    <lineage>
        <taxon>Bacteria</taxon>
        <taxon>Pseudomonadati</taxon>
        <taxon>Pseudomonadota</taxon>
        <taxon>Gammaproteobacteria</taxon>
        <taxon>Pseudomonadales</taxon>
        <taxon>Pseudomonadaceae</taxon>
        <taxon>Halopseudomonas</taxon>
    </lineage>
</organism>
<evidence type="ECO:0000313" key="2">
    <source>
        <dbReference type="EMBL" id="QFY56440.1"/>
    </source>
</evidence>
<reference evidence="1 3" key="1">
    <citation type="submission" date="2017-09" db="EMBL/GenBank/DDBJ databases">
        <title>Bacterial and phytoplankton interrelationship in Kongsfjorden, an Arctic fjord.</title>
        <authorList>
            <person name="Sinha R."/>
            <person name="Krishnan K."/>
        </authorList>
    </citation>
    <scope>NUCLEOTIDE SEQUENCE [LARGE SCALE GENOMIC DNA]</scope>
    <source>
        <strain evidence="1 3">58</strain>
    </source>
</reference>
<proteinExistence type="predicted"/>
<dbReference type="AlphaFoldDB" id="A0AA91Z7J4"/>
<dbReference type="EMBL" id="NWMT01000035">
    <property type="protein sequence ID" value="PCD01104.1"/>
    <property type="molecule type" value="Genomic_DNA"/>
</dbReference>
<accession>A0AA91Z7J4</accession>
<evidence type="ECO:0000313" key="3">
    <source>
        <dbReference type="Proteomes" id="UP000243750"/>
    </source>
</evidence>
<reference evidence="2 4" key="2">
    <citation type="submission" date="2018-10" db="EMBL/GenBank/DDBJ databases">
        <title>Complete genome sequence of Pseudomonas pelagia strain Kongs-67.</title>
        <authorList>
            <person name="Sinha R.K."/>
            <person name="Krishnan K."/>
        </authorList>
    </citation>
    <scope>NUCLEOTIDE SEQUENCE [LARGE SCALE GENOMIC DNA]</scope>
    <source>
        <strain evidence="2 4">Kongs-67</strain>
    </source>
</reference>
<keyword evidence="4" id="KW-1185">Reference proteome</keyword>
<dbReference type="Proteomes" id="UP000344571">
    <property type="component" value="Chromosome"/>
</dbReference>
<sequence>MQENSSHRNKFSPLLILVHPGSLCGSADMNLCDEADAAREAVIDELNGWSGSILVLDGWLSDELGLYPLLEKAIDDAISRSPMLADRLEADDPEHAEIAVNHLAQLGVPLDTPISLTGAWYEPDFDSGCVLHTQQGLLEAGYTNVKVMQSAAVLCKACPNRKYRKRTVQVPFAGPNRGF</sequence>
<evidence type="ECO:0000313" key="1">
    <source>
        <dbReference type="EMBL" id="PCD01104.1"/>
    </source>
</evidence>
<gene>
    <name evidence="1" type="ORF">CO192_01960</name>
    <name evidence="2" type="ORF">EAO82_08740</name>
</gene>
<evidence type="ECO:0000313" key="4">
    <source>
        <dbReference type="Proteomes" id="UP000344571"/>
    </source>
</evidence>
<name>A0AA91Z7J4_9GAMM</name>